<proteinExistence type="predicted"/>
<gene>
    <name evidence="2" type="ORF">VSP9026_03268</name>
</gene>
<feature type="chain" id="PRO_5012116672" evidence="1">
    <location>
        <begin position="21"/>
        <end position="119"/>
    </location>
</feature>
<sequence length="119" mass="13337">MFKKILLTIFVFCYCQGAMAWSQVDRITEIKVTDGDKTLVQFKNTKWHTCGNSTQENPNPFFIISEGTVSDQRKQMFSLALAALTTGKQVYITTGTSGGNSPQCSADGYEWVYQISIYP</sequence>
<keyword evidence="1" id="KW-0732">Signal</keyword>
<dbReference type="AlphaFoldDB" id="A0A1N6M7U2"/>
<protein>
    <submittedName>
        <fullName evidence="2">Uncharacterized protein</fullName>
    </submittedName>
</protein>
<accession>A0A1N6M7U2</accession>
<evidence type="ECO:0000256" key="1">
    <source>
        <dbReference type="SAM" id="SignalP"/>
    </source>
</evidence>
<reference evidence="2 3" key="1">
    <citation type="submission" date="2016-12" db="EMBL/GenBank/DDBJ databases">
        <authorList>
            <person name="Song W.-J."/>
            <person name="Kurnit D.M."/>
        </authorList>
    </citation>
    <scope>NUCLEOTIDE SEQUENCE [LARGE SCALE GENOMIC DNA]</scope>
    <source>
        <strain evidence="2 3">CECT 9026</strain>
    </source>
</reference>
<organism evidence="2 3">
    <name type="scientific">Vibrio spartinae</name>
    <dbReference type="NCBI Taxonomy" id="1918945"/>
    <lineage>
        <taxon>Bacteria</taxon>
        <taxon>Pseudomonadati</taxon>
        <taxon>Pseudomonadota</taxon>
        <taxon>Gammaproteobacteria</taxon>
        <taxon>Vibrionales</taxon>
        <taxon>Vibrionaceae</taxon>
        <taxon>Vibrio</taxon>
    </lineage>
</organism>
<dbReference type="EMBL" id="FSSB01000019">
    <property type="protein sequence ID" value="SIO95523.1"/>
    <property type="molecule type" value="Genomic_DNA"/>
</dbReference>
<dbReference type="RefSeq" id="WP_074374024.1">
    <property type="nucleotide sequence ID" value="NZ_AP024907.1"/>
</dbReference>
<feature type="signal peptide" evidence="1">
    <location>
        <begin position="1"/>
        <end position="20"/>
    </location>
</feature>
<evidence type="ECO:0000313" key="2">
    <source>
        <dbReference type="EMBL" id="SIO95523.1"/>
    </source>
</evidence>
<dbReference type="OrthoDB" id="9833715at2"/>
<dbReference type="Proteomes" id="UP000184774">
    <property type="component" value="Unassembled WGS sequence"/>
</dbReference>
<evidence type="ECO:0000313" key="3">
    <source>
        <dbReference type="Proteomes" id="UP000184774"/>
    </source>
</evidence>
<name>A0A1N6M7U2_9VIBR</name>